<dbReference type="STRING" id="1071380.I2H2R4"/>
<name>I2H2R4_HENB6</name>
<evidence type="ECO:0000256" key="4">
    <source>
        <dbReference type="ARBA" id="ARBA00023128"/>
    </source>
</evidence>
<keyword evidence="4" id="KW-0496">Mitochondrion</keyword>
<comment type="subcellular location">
    <subcellularLocation>
        <location evidence="1">Mitochondrion</location>
    </subcellularLocation>
</comment>
<organism evidence="7 8">
    <name type="scientific">Henningerozyma blattae (strain ATCC 34711 / CBS 6284 / DSM 70876 / NBRC 10599 / NRRL Y-10934 / UCD 77-7)</name>
    <name type="common">Yeast</name>
    <name type="synonym">Tetrapisispora blattae</name>
    <dbReference type="NCBI Taxonomy" id="1071380"/>
    <lineage>
        <taxon>Eukaryota</taxon>
        <taxon>Fungi</taxon>
        <taxon>Dikarya</taxon>
        <taxon>Ascomycota</taxon>
        <taxon>Saccharomycotina</taxon>
        <taxon>Saccharomycetes</taxon>
        <taxon>Saccharomycetales</taxon>
        <taxon>Saccharomycetaceae</taxon>
        <taxon>Henningerozyma</taxon>
    </lineage>
</organism>
<dbReference type="GO" id="GO:0005762">
    <property type="term" value="C:mitochondrial large ribosomal subunit"/>
    <property type="evidence" value="ECO:0007669"/>
    <property type="project" value="EnsemblFungi"/>
</dbReference>
<protein>
    <recommendedName>
        <fullName evidence="6">Large ribosomal subunit protein bL33m</fullName>
    </recommendedName>
</protein>
<gene>
    <name evidence="7" type="primary">TBLA0D01580</name>
    <name evidence="7" type="ORF">TBLA_0D01580</name>
</gene>
<dbReference type="InterPro" id="IPR038584">
    <property type="entry name" value="Ribosomal_bL33_sf"/>
</dbReference>
<evidence type="ECO:0000256" key="3">
    <source>
        <dbReference type="ARBA" id="ARBA00022980"/>
    </source>
</evidence>
<dbReference type="SUPFAM" id="SSF57829">
    <property type="entry name" value="Zn-binding ribosomal proteins"/>
    <property type="match status" value="1"/>
</dbReference>
<dbReference type="PANTHER" id="PTHR47037:SF1">
    <property type="entry name" value="LARGE RIBOSOMAL SUBUNIT PROTEIN BL33M"/>
    <property type="match status" value="1"/>
</dbReference>
<sequence length="72" mass="8215">MAKDKAKTSVVKLLSTAATGFSRYIRVKRGAPLVTQVRYDPIAQRHVVFTEAKKRKFIPQKPLNFSRNPKQT</sequence>
<dbReference type="PANTHER" id="PTHR47037">
    <property type="entry name" value="39S RIBOSOMAL PROTEIN L33, MITOCHONDRIAL"/>
    <property type="match status" value="1"/>
</dbReference>
<dbReference type="GO" id="GO:0006412">
    <property type="term" value="P:translation"/>
    <property type="evidence" value="ECO:0007669"/>
    <property type="project" value="InterPro"/>
</dbReference>
<keyword evidence="5" id="KW-0687">Ribonucleoprotein</keyword>
<evidence type="ECO:0000256" key="5">
    <source>
        <dbReference type="ARBA" id="ARBA00023274"/>
    </source>
</evidence>
<dbReference type="RefSeq" id="XP_004180185.1">
    <property type="nucleotide sequence ID" value="XM_004180137.1"/>
</dbReference>
<dbReference type="AlphaFoldDB" id="I2H2R4"/>
<proteinExistence type="inferred from homology"/>
<dbReference type="OMA" id="TQVRYDP"/>
<dbReference type="OrthoDB" id="275534at2759"/>
<dbReference type="KEGG" id="tbl:TBLA_0D01580"/>
<dbReference type="FunCoup" id="I2H2R4">
    <property type="interactions" value="289"/>
</dbReference>
<evidence type="ECO:0000256" key="6">
    <source>
        <dbReference type="ARBA" id="ARBA00035275"/>
    </source>
</evidence>
<comment type="similarity">
    <text evidence="2">Belongs to the bacterial ribosomal protein bL33 family.</text>
</comment>
<evidence type="ECO:0000256" key="2">
    <source>
        <dbReference type="ARBA" id="ARBA00007596"/>
    </source>
</evidence>
<keyword evidence="3" id="KW-0689">Ribosomal protein</keyword>
<evidence type="ECO:0000313" key="7">
    <source>
        <dbReference type="EMBL" id="CCH60666.1"/>
    </source>
</evidence>
<dbReference type="InParanoid" id="I2H2R4"/>
<evidence type="ECO:0000313" key="8">
    <source>
        <dbReference type="Proteomes" id="UP000002866"/>
    </source>
</evidence>
<dbReference type="EMBL" id="HE806319">
    <property type="protein sequence ID" value="CCH60666.1"/>
    <property type="molecule type" value="Genomic_DNA"/>
</dbReference>
<dbReference type="eggNOG" id="KOG3505">
    <property type="taxonomic scope" value="Eukaryota"/>
</dbReference>
<dbReference type="GeneID" id="14495702"/>
<dbReference type="Proteomes" id="UP000002866">
    <property type="component" value="Chromosome 4"/>
</dbReference>
<evidence type="ECO:0000256" key="1">
    <source>
        <dbReference type="ARBA" id="ARBA00004173"/>
    </source>
</evidence>
<dbReference type="InterPro" id="IPR011332">
    <property type="entry name" value="Ribosomal_zn-bd"/>
</dbReference>
<dbReference type="HOGENOM" id="CLU_190949_1_2_1"/>
<accession>I2H2R4</accession>
<keyword evidence="8" id="KW-1185">Reference proteome</keyword>
<dbReference type="InterPro" id="IPR052008">
    <property type="entry name" value="Mitoribosomal_protein_bL33"/>
</dbReference>
<reference evidence="7 8" key="1">
    <citation type="journal article" date="2011" name="Proc. Natl. Acad. Sci. U.S.A.">
        <title>Evolutionary erosion of yeast sex chromosomes by mating-type switching accidents.</title>
        <authorList>
            <person name="Gordon J.L."/>
            <person name="Armisen D."/>
            <person name="Proux-Wera E."/>
            <person name="Oheigeartaigh S.S."/>
            <person name="Byrne K.P."/>
            <person name="Wolfe K.H."/>
        </authorList>
    </citation>
    <scope>NUCLEOTIDE SEQUENCE [LARGE SCALE GENOMIC DNA]</scope>
    <source>
        <strain evidence="8">ATCC 34711 / CBS 6284 / DSM 70876 / NBRC 10599 / NRRL Y-10934 / UCD 77-7</strain>
    </source>
</reference>
<dbReference type="Gene3D" id="2.20.28.120">
    <property type="entry name" value="Ribosomal protein L33"/>
    <property type="match status" value="1"/>
</dbReference>
<dbReference type="GO" id="GO:0003735">
    <property type="term" value="F:structural constituent of ribosome"/>
    <property type="evidence" value="ECO:0007669"/>
    <property type="project" value="EnsemblFungi"/>
</dbReference>